<dbReference type="Proteomes" id="UP000069205">
    <property type="component" value="Chromosome"/>
</dbReference>
<accession>A0A0K2GG04</accession>
<keyword evidence="2" id="KW-1185">Reference proteome</keyword>
<evidence type="ECO:0000313" key="2">
    <source>
        <dbReference type="Proteomes" id="UP000069205"/>
    </source>
</evidence>
<evidence type="ECO:0000313" key="1">
    <source>
        <dbReference type="EMBL" id="ALA59890.1"/>
    </source>
</evidence>
<gene>
    <name evidence="1" type="ORF">NITMOv2_3498</name>
</gene>
<dbReference type="KEGG" id="nmv:NITMOv2_3498"/>
<dbReference type="AlphaFoldDB" id="A0A0K2GG04"/>
<reference evidence="1 2" key="1">
    <citation type="journal article" date="2015" name="Proc. Natl. Acad. Sci. U.S.A.">
        <title>Expanded metabolic versatility of ubiquitous nitrite-oxidizing bacteria from the genus Nitrospira.</title>
        <authorList>
            <person name="Koch H."/>
            <person name="Lucker S."/>
            <person name="Albertsen M."/>
            <person name="Kitzinger K."/>
            <person name="Herbold C."/>
            <person name="Spieck E."/>
            <person name="Nielsen P.H."/>
            <person name="Wagner M."/>
            <person name="Daims H."/>
        </authorList>
    </citation>
    <scope>NUCLEOTIDE SEQUENCE [LARGE SCALE GENOMIC DNA]</scope>
    <source>
        <strain evidence="1 2">NSP M-1</strain>
    </source>
</reference>
<organism evidence="1 2">
    <name type="scientific">Nitrospira moscoviensis</name>
    <dbReference type="NCBI Taxonomy" id="42253"/>
    <lineage>
        <taxon>Bacteria</taxon>
        <taxon>Pseudomonadati</taxon>
        <taxon>Nitrospirota</taxon>
        <taxon>Nitrospiria</taxon>
        <taxon>Nitrospirales</taxon>
        <taxon>Nitrospiraceae</taxon>
        <taxon>Nitrospira</taxon>
    </lineage>
</organism>
<proteinExistence type="predicted"/>
<name>A0A0K2GG04_NITMO</name>
<sequence length="46" mass="5158">MDFREGWNRILGIEVLANDLFLTAATGLLSERAVTHLELEMVSVLL</sequence>
<dbReference type="EMBL" id="CP011801">
    <property type="protein sequence ID" value="ALA59890.1"/>
    <property type="molecule type" value="Genomic_DNA"/>
</dbReference>
<protein>
    <submittedName>
        <fullName evidence="1">Uncharacterized protein</fullName>
    </submittedName>
</protein>
<dbReference type="STRING" id="42253.NITMOv2_3498"/>